<comment type="similarity">
    <text evidence="3">Belongs to the peptidase M13 family.</text>
</comment>
<feature type="domain" description="Peptidase M13 C-terminal" evidence="10">
    <location>
        <begin position="453"/>
        <end position="663"/>
    </location>
</feature>
<evidence type="ECO:0000256" key="8">
    <source>
        <dbReference type="ARBA" id="ARBA00023049"/>
    </source>
</evidence>
<keyword evidence="4" id="KW-0645">Protease</keyword>
<keyword evidence="12" id="KW-1185">Reference proteome</keyword>
<keyword evidence="8" id="KW-0482">Metalloprotease</keyword>
<dbReference type="GO" id="GO:0016485">
    <property type="term" value="P:protein processing"/>
    <property type="evidence" value="ECO:0007669"/>
    <property type="project" value="TreeGrafter"/>
</dbReference>
<gene>
    <name evidence="13" type="primary">LOC100648068</name>
</gene>
<sequence>MLLEIFLFSLIIFIDARATDVTNDGRSMCLTEECKRFAMRILTNMNASADPCVDFYEYACGNWPTIHSLPLGENSWQLRAISDNENKRRIEEMMKMELRGDEISPVKIAKQWYKTCMDTEDMNKRGMEPILFILNEIGGWPIIIGKNKWRDSEQKWQNIDDYYAHLRGSNLLHDVRVTAYGDTKEETVVLDVPDMPPYSWMLEEFFEADNETLTITDKRDFSYWKYIVKIISKTAEAGGFNTTRNQLEEEIEDIFNFEWKLLKISSMVNDYVNMTVAGFQKWYDNLKPRTHKSMVNWIDKIMDIFNESGIDISEDTMLKVTSPDYYEKLISLLDETPSRTIVNYLHWSFVSSMITETTDEMRKLDEKMTGNDSNVQQNRSDWCIKKMELTKVIAHVEYARRYFSDDMIETLTMGPKYFENVLEVQRYYKLKELRLLKHKDIVEPWIIDPLTLNAIYLSQSNSITVPLANLQEPFFSRNQPNTINYALTGFLLAHELHHPFDELRRLFNERGEEINWPDEMTKQYYKSAQCFVDQYDNYTLDGTSSGPKIKNYGNQTFDENMPDTMGLRTAFKAYKRREIINGKPESTLPGLEMFNNNQIFFLSSANLWCETRDSQTLVTDAKLDIHSIGRLRSIGTLSNNEDFTATFSCPLGSPMSPKKKCNIWKI</sequence>
<protein>
    <submittedName>
        <fullName evidence="13">Neprilysin-like isoform X2</fullName>
    </submittedName>
</protein>
<evidence type="ECO:0000256" key="3">
    <source>
        <dbReference type="ARBA" id="ARBA00007357"/>
    </source>
</evidence>
<evidence type="ECO:0000256" key="9">
    <source>
        <dbReference type="SAM" id="SignalP"/>
    </source>
</evidence>
<keyword evidence="9" id="KW-0732">Signal</keyword>
<dbReference type="PANTHER" id="PTHR11733:SF167">
    <property type="entry name" value="FI17812P1-RELATED"/>
    <property type="match status" value="1"/>
</dbReference>
<dbReference type="AlphaFoldDB" id="A0A9C6SS07"/>
<dbReference type="InterPro" id="IPR018497">
    <property type="entry name" value="Peptidase_M13_C"/>
</dbReference>
<evidence type="ECO:0000259" key="10">
    <source>
        <dbReference type="Pfam" id="PF01431"/>
    </source>
</evidence>
<dbReference type="CDD" id="cd08662">
    <property type="entry name" value="M13"/>
    <property type="match status" value="1"/>
</dbReference>
<evidence type="ECO:0000256" key="1">
    <source>
        <dbReference type="ARBA" id="ARBA00001947"/>
    </source>
</evidence>
<evidence type="ECO:0000256" key="5">
    <source>
        <dbReference type="ARBA" id="ARBA00022723"/>
    </source>
</evidence>
<dbReference type="PROSITE" id="PS51885">
    <property type="entry name" value="NEPRILYSIN"/>
    <property type="match status" value="1"/>
</dbReference>
<dbReference type="RefSeq" id="XP_048267430.1">
    <property type="nucleotide sequence ID" value="XM_048411473.1"/>
</dbReference>
<dbReference type="InterPro" id="IPR008753">
    <property type="entry name" value="Peptidase_M13_N"/>
</dbReference>
<evidence type="ECO:0000313" key="12">
    <source>
        <dbReference type="Proteomes" id="UP000835206"/>
    </source>
</evidence>
<dbReference type="InterPro" id="IPR000718">
    <property type="entry name" value="Peptidase_M13"/>
</dbReference>
<proteinExistence type="inferred from homology"/>
<keyword evidence="6" id="KW-0378">Hydrolase</keyword>
<evidence type="ECO:0000256" key="2">
    <source>
        <dbReference type="ARBA" id="ARBA00004401"/>
    </source>
</evidence>
<dbReference type="Pfam" id="PF01431">
    <property type="entry name" value="Peptidase_M13"/>
    <property type="match status" value="1"/>
</dbReference>
<dbReference type="Gene3D" id="3.40.390.10">
    <property type="entry name" value="Collagenase (Catalytic Domain)"/>
    <property type="match status" value="2"/>
</dbReference>
<feature type="domain" description="Peptidase M13 N-terminal" evidence="11">
    <location>
        <begin position="51"/>
        <end position="407"/>
    </location>
</feature>
<dbReference type="GeneID" id="100648068"/>
<feature type="chain" id="PRO_5038679432" evidence="9">
    <location>
        <begin position="19"/>
        <end position="666"/>
    </location>
</feature>
<dbReference type="GO" id="GO:0005886">
    <property type="term" value="C:plasma membrane"/>
    <property type="evidence" value="ECO:0007669"/>
    <property type="project" value="UniProtKB-SubCell"/>
</dbReference>
<evidence type="ECO:0000259" key="11">
    <source>
        <dbReference type="Pfam" id="PF05649"/>
    </source>
</evidence>
<dbReference type="InterPro" id="IPR024079">
    <property type="entry name" value="MetalloPept_cat_dom_sf"/>
</dbReference>
<keyword evidence="7" id="KW-0862">Zinc</keyword>
<dbReference type="PRINTS" id="PR00786">
    <property type="entry name" value="NEPRILYSIN"/>
</dbReference>
<comment type="cofactor">
    <cofactor evidence="1">
        <name>Zn(2+)</name>
        <dbReference type="ChEBI" id="CHEBI:29105"/>
    </cofactor>
</comment>
<reference evidence="13" key="1">
    <citation type="submission" date="2025-08" db="UniProtKB">
        <authorList>
            <consortium name="RefSeq"/>
        </authorList>
    </citation>
    <scope>IDENTIFICATION</scope>
</reference>
<dbReference type="Proteomes" id="UP000835206">
    <property type="component" value="Chromosome 13"/>
</dbReference>
<evidence type="ECO:0000256" key="6">
    <source>
        <dbReference type="ARBA" id="ARBA00022801"/>
    </source>
</evidence>
<organism evidence="12 13">
    <name type="scientific">Bombus terrestris</name>
    <name type="common">Buff-tailed bumblebee</name>
    <name type="synonym">Apis terrestris</name>
    <dbReference type="NCBI Taxonomy" id="30195"/>
    <lineage>
        <taxon>Eukaryota</taxon>
        <taxon>Metazoa</taxon>
        <taxon>Ecdysozoa</taxon>
        <taxon>Arthropoda</taxon>
        <taxon>Hexapoda</taxon>
        <taxon>Insecta</taxon>
        <taxon>Pterygota</taxon>
        <taxon>Neoptera</taxon>
        <taxon>Endopterygota</taxon>
        <taxon>Hymenoptera</taxon>
        <taxon>Apocrita</taxon>
        <taxon>Aculeata</taxon>
        <taxon>Apoidea</taxon>
        <taxon>Anthophila</taxon>
        <taxon>Apidae</taxon>
        <taxon>Bombus</taxon>
        <taxon>Bombus</taxon>
    </lineage>
</organism>
<evidence type="ECO:0000256" key="4">
    <source>
        <dbReference type="ARBA" id="ARBA00022670"/>
    </source>
</evidence>
<dbReference type="GO" id="GO:0046872">
    <property type="term" value="F:metal ion binding"/>
    <property type="evidence" value="ECO:0007669"/>
    <property type="project" value="UniProtKB-KW"/>
</dbReference>
<evidence type="ECO:0000313" key="13">
    <source>
        <dbReference type="RefSeq" id="XP_048267430.1"/>
    </source>
</evidence>
<keyword evidence="5" id="KW-0479">Metal-binding</keyword>
<feature type="signal peptide" evidence="9">
    <location>
        <begin position="1"/>
        <end position="18"/>
    </location>
</feature>
<dbReference type="GO" id="GO:0004222">
    <property type="term" value="F:metalloendopeptidase activity"/>
    <property type="evidence" value="ECO:0007669"/>
    <property type="project" value="InterPro"/>
</dbReference>
<evidence type="ECO:0000256" key="7">
    <source>
        <dbReference type="ARBA" id="ARBA00022833"/>
    </source>
</evidence>
<accession>A0A9C6SS07</accession>
<name>A0A9C6SS07_BOMTE</name>
<comment type="subcellular location">
    <subcellularLocation>
        <location evidence="2">Cell membrane</location>
        <topology evidence="2">Single-pass type II membrane protein</topology>
    </subcellularLocation>
</comment>
<dbReference type="SUPFAM" id="SSF55486">
    <property type="entry name" value="Metalloproteases ('zincins'), catalytic domain"/>
    <property type="match status" value="1"/>
</dbReference>
<dbReference type="Pfam" id="PF05649">
    <property type="entry name" value="Peptidase_M13_N"/>
    <property type="match status" value="1"/>
</dbReference>
<dbReference type="PANTHER" id="PTHR11733">
    <property type="entry name" value="ZINC METALLOPROTEASE FAMILY M13 NEPRILYSIN-RELATED"/>
    <property type="match status" value="1"/>
</dbReference>